<dbReference type="Proteomes" id="UP001556220">
    <property type="component" value="Unassembled WGS sequence"/>
</dbReference>
<gene>
    <name evidence="2" type="ORF">ABQJ54_03300</name>
</gene>
<accession>A0ABV3QAB8</accession>
<protein>
    <submittedName>
        <fullName evidence="2">Uncharacterized protein</fullName>
    </submittedName>
</protein>
<organism evidence="2 3">
    <name type="scientific">Rhodanobacter lycopersici</name>
    <dbReference type="NCBI Taxonomy" id="3162487"/>
    <lineage>
        <taxon>Bacteria</taxon>
        <taxon>Pseudomonadati</taxon>
        <taxon>Pseudomonadota</taxon>
        <taxon>Gammaproteobacteria</taxon>
        <taxon>Lysobacterales</taxon>
        <taxon>Rhodanobacteraceae</taxon>
        <taxon>Rhodanobacter</taxon>
    </lineage>
</organism>
<evidence type="ECO:0000313" key="2">
    <source>
        <dbReference type="EMBL" id="MEW9570763.1"/>
    </source>
</evidence>
<keyword evidence="3" id="KW-1185">Reference proteome</keyword>
<comment type="caution">
    <text evidence="2">The sequence shown here is derived from an EMBL/GenBank/DDBJ whole genome shotgun (WGS) entry which is preliminary data.</text>
</comment>
<sequence>MLRRACPQRQASLRGDPSGRVDSLTGRDYSARAFSPAVGFLGHFQREMDSIPSRCAGDRKPLRMPALHNPMNACDRLRSALAFLD</sequence>
<evidence type="ECO:0000313" key="3">
    <source>
        <dbReference type="Proteomes" id="UP001556220"/>
    </source>
</evidence>
<evidence type="ECO:0000256" key="1">
    <source>
        <dbReference type="SAM" id="MobiDB-lite"/>
    </source>
</evidence>
<feature type="region of interest" description="Disordered" evidence="1">
    <location>
        <begin position="1"/>
        <end position="24"/>
    </location>
</feature>
<dbReference type="RefSeq" id="WP_367852837.1">
    <property type="nucleotide sequence ID" value="NZ_JBFOHK010000001.1"/>
</dbReference>
<dbReference type="EMBL" id="JBFOHK010000001">
    <property type="protein sequence ID" value="MEW9570763.1"/>
    <property type="molecule type" value="Genomic_DNA"/>
</dbReference>
<proteinExistence type="predicted"/>
<name>A0ABV3QAB8_9GAMM</name>
<reference evidence="2 3" key="1">
    <citation type="submission" date="2024-06" db="EMBL/GenBank/DDBJ databases">
        <authorList>
            <person name="Woo H."/>
        </authorList>
    </citation>
    <scope>NUCLEOTIDE SEQUENCE [LARGE SCALE GENOMIC DNA]</scope>
    <source>
        <strain evidence="2 3">Si-c</strain>
    </source>
</reference>